<gene>
    <name evidence="1" type="ORF">SDC9_184754</name>
</gene>
<dbReference type="AlphaFoldDB" id="A0A645HDX6"/>
<reference evidence="1" key="1">
    <citation type="submission" date="2019-08" db="EMBL/GenBank/DDBJ databases">
        <authorList>
            <person name="Kucharzyk K."/>
            <person name="Murdoch R.W."/>
            <person name="Higgins S."/>
            <person name="Loffler F."/>
        </authorList>
    </citation>
    <scope>NUCLEOTIDE SEQUENCE</scope>
</reference>
<accession>A0A645HDX6</accession>
<protein>
    <submittedName>
        <fullName evidence="1">Uncharacterized protein</fullName>
    </submittedName>
</protein>
<evidence type="ECO:0000313" key="1">
    <source>
        <dbReference type="EMBL" id="MPN37238.1"/>
    </source>
</evidence>
<proteinExistence type="predicted"/>
<dbReference type="EMBL" id="VSSQ01091767">
    <property type="protein sequence ID" value="MPN37238.1"/>
    <property type="molecule type" value="Genomic_DNA"/>
</dbReference>
<comment type="caution">
    <text evidence="1">The sequence shown here is derived from an EMBL/GenBank/DDBJ whole genome shotgun (WGS) entry which is preliminary data.</text>
</comment>
<organism evidence="1">
    <name type="scientific">bioreactor metagenome</name>
    <dbReference type="NCBI Taxonomy" id="1076179"/>
    <lineage>
        <taxon>unclassified sequences</taxon>
        <taxon>metagenomes</taxon>
        <taxon>ecological metagenomes</taxon>
    </lineage>
</organism>
<name>A0A645HDX6_9ZZZZ</name>
<sequence length="117" mass="13100">MPHHVLVLLQGQTVAVDIVVRIRLIQSFAPIQPSIVPIIPIFEALLKPLSDRILEILTHYFSSFDLVYFLCSVNLGMTISTGDKLNVNFEMGTKKYKNIPKYSGGYCMIMKKAGEGL</sequence>